<evidence type="ECO:0000313" key="1">
    <source>
        <dbReference type="EMBL" id="QJA90893.1"/>
    </source>
</evidence>
<protein>
    <submittedName>
        <fullName evidence="1">Uncharacterized protein</fullName>
    </submittedName>
</protein>
<organism evidence="1">
    <name type="scientific">viral metagenome</name>
    <dbReference type="NCBI Taxonomy" id="1070528"/>
    <lineage>
        <taxon>unclassified sequences</taxon>
        <taxon>metagenomes</taxon>
        <taxon>organismal metagenomes</taxon>
    </lineage>
</organism>
<dbReference type="EMBL" id="MT142946">
    <property type="protein sequence ID" value="QJA90893.1"/>
    <property type="molecule type" value="Genomic_DNA"/>
</dbReference>
<accession>A0A6M3L8Y9</accession>
<reference evidence="1" key="1">
    <citation type="submission" date="2020-03" db="EMBL/GenBank/DDBJ databases">
        <title>The deep terrestrial virosphere.</title>
        <authorList>
            <person name="Holmfeldt K."/>
            <person name="Nilsson E."/>
            <person name="Simone D."/>
            <person name="Lopez-Fernandez M."/>
            <person name="Wu X."/>
            <person name="de Brujin I."/>
            <person name="Lundin D."/>
            <person name="Andersson A."/>
            <person name="Bertilsson S."/>
            <person name="Dopson M."/>
        </authorList>
    </citation>
    <scope>NUCLEOTIDE SEQUENCE</scope>
    <source>
        <strain evidence="1">MM415B03522</strain>
    </source>
</reference>
<name>A0A6M3L8Y9_9ZZZZ</name>
<proteinExistence type="predicted"/>
<dbReference type="AlphaFoldDB" id="A0A6M3L8Y9"/>
<gene>
    <name evidence="1" type="ORF">MM415B03522_0007</name>
</gene>
<sequence>MKTLTNPKHLVDTLIIECQGLTAREKLDYVINGLQNDGVCCEEFAHAYDYAVRRIILERS</sequence>